<dbReference type="PANTHER" id="PTHR43790">
    <property type="entry name" value="CARBOHYDRATE TRANSPORT ATP-BINDING PROTEIN MG119-RELATED"/>
    <property type="match status" value="1"/>
</dbReference>
<evidence type="ECO:0000259" key="9">
    <source>
        <dbReference type="PROSITE" id="PS50893"/>
    </source>
</evidence>
<dbReference type="InterPro" id="IPR003593">
    <property type="entry name" value="AAA+_ATPase"/>
</dbReference>
<comment type="caution">
    <text evidence="10">The sequence shown here is derived from an EMBL/GenBank/DDBJ whole genome shotgun (WGS) entry which is preliminary data.</text>
</comment>
<dbReference type="Proteomes" id="UP001596028">
    <property type="component" value="Unassembled WGS sequence"/>
</dbReference>
<gene>
    <name evidence="10" type="ORF">ACFO3S_14675</name>
</gene>
<dbReference type="SMART" id="SM00382">
    <property type="entry name" value="AAA"/>
    <property type="match status" value="2"/>
</dbReference>
<dbReference type="Gene3D" id="3.40.50.300">
    <property type="entry name" value="P-loop containing nucleotide triphosphate hydrolases"/>
    <property type="match status" value="2"/>
</dbReference>
<keyword evidence="11" id="KW-1185">Reference proteome</keyword>
<evidence type="ECO:0000256" key="6">
    <source>
        <dbReference type="ARBA" id="ARBA00022840"/>
    </source>
</evidence>
<accession>A0ABV9FC30</accession>
<keyword evidence="5" id="KW-0547">Nucleotide-binding</keyword>
<dbReference type="SUPFAM" id="SSF52540">
    <property type="entry name" value="P-loop containing nucleoside triphosphate hydrolases"/>
    <property type="match status" value="2"/>
</dbReference>
<evidence type="ECO:0000256" key="3">
    <source>
        <dbReference type="ARBA" id="ARBA00022597"/>
    </source>
</evidence>
<dbReference type="PROSITE" id="PS50893">
    <property type="entry name" value="ABC_TRANSPORTER_2"/>
    <property type="match status" value="2"/>
</dbReference>
<dbReference type="EMBL" id="JBHSEP010000010">
    <property type="protein sequence ID" value="MFC4599492.1"/>
    <property type="molecule type" value="Genomic_DNA"/>
</dbReference>
<protein>
    <submittedName>
        <fullName evidence="10">Sugar ABC transporter ATP-binding protein</fullName>
    </submittedName>
</protein>
<dbReference type="InterPro" id="IPR027417">
    <property type="entry name" value="P-loop_NTPase"/>
</dbReference>
<dbReference type="InterPro" id="IPR050107">
    <property type="entry name" value="ABC_carbohydrate_import_ATPase"/>
</dbReference>
<dbReference type="PROSITE" id="PS00211">
    <property type="entry name" value="ABC_TRANSPORTER_1"/>
    <property type="match status" value="1"/>
</dbReference>
<organism evidence="10 11">
    <name type="scientific">Cohnella hongkongensis</name>
    <dbReference type="NCBI Taxonomy" id="178337"/>
    <lineage>
        <taxon>Bacteria</taxon>
        <taxon>Bacillati</taxon>
        <taxon>Bacillota</taxon>
        <taxon>Bacilli</taxon>
        <taxon>Bacillales</taxon>
        <taxon>Paenibacillaceae</taxon>
        <taxon>Cohnella</taxon>
    </lineage>
</organism>
<proteinExistence type="predicted"/>
<feature type="domain" description="ABC transporter" evidence="9">
    <location>
        <begin position="8"/>
        <end position="244"/>
    </location>
</feature>
<evidence type="ECO:0000313" key="10">
    <source>
        <dbReference type="EMBL" id="MFC4599492.1"/>
    </source>
</evidence>
<dbReference type="CDD" id="cd03215">
    <property type="entry name" value="ABC_Carb_Monos_II"/>
    <property type="match status" value="1"/>
</dbReference>
<keyword evidence="2" id="KW-1003">Cell membrane</keyword>
<dbReference type="GO" id="GO:0005524">
    <property type="term" value="F:ATP binding"/>
    <property type="evidence" value="ECO:0007669"/>
    <property type="project" value="UniProtKB-KW"/>
</dbReference>
<evidence type="ECO:0000256" key="4">
    <source>
        <dbReference type="ARBA" id="ARBA00022737"/>
    </source>
</evidence>
<dbReference type="CDD" id="cd03216">
    <property type="entry name" value="ABC_Carb_Monos_I"/>
    <property type="match status" value="1"/>
</dbReference>
<keyword evidence="3" id="KW-0762">Sugar transport</keyword>
<keyword evidence="7" id="KW-1278">Translocase</keyword>
<evidence type="ECO:0000256" key="1">
    <source>
        <dbReference type="ARBA" id="ARBA00022448"/>
    </source>
</evidence>
<feature type="domain" description="ABC transporter" evidence="9">
    <location>
        <begin position="255"/>
        <end position="498"/>
    </location>
</feature>
<keyword evidence="4" id="KW-0677">Repeat</keyword>
<evidence type="ECO:0000256" key="7">
    <source>
        <dbReference type="ARBA" id="ARBA00022967"/>
    </source>
</evidence>
<keyword evidence="8" id="KW-0472">Membrane</keyword>
<dbReference type="InterPro" id="IPR003439">
    <property type="entry name" value="ABC_transporter-like_ATP-bd"/>
</dbReference>
<dbReference type="InterPro" id="IPR017871">
    <property type="entry name" value="ABC_transporter-like_CS"/>
</dbReference>
<dbReference type="PANTHER" id="PTHR43790:SF3">
    <property type="entry name" value="D-ALLOSE IMPORT ATP-BINDING PROTEIN ALSA-RELATED"/>
    <property type="match status" value="1"/>
</dbReference>
<keyword evidence="1" id="KW-0813">Transport</keyword>
<sequence>MNGDAVVLEMRNISKSFPGVHALKNVSLSVKKGTVHALMGENGAGKSTLMKILIGMYTQYEGDIVYKGRKLVHASIRDAINAGIAMIHQELSYVPDLTVAENLFLGNEPRSGWGVIDRKKLREDTVSYLKLAGVEIDPAARMKQLSVSERQMVEIAKAISYQSDVIIMDEPTSAISDREVERLFKLIEGLKKRGVAIIYISHKMDEIFRIADEFTVLRDGTYVGTEPIAGADIGRMISMMVGRELKELFPPRTPAYGPAVLSVRGLTRKGVFENVSFDVRKGEIVGIAGLMGSGRTEVVNCIYGLDGYDAGEIRIGGAAVRIRSPKDGIAQGIGLVSEDRKTQGLVLQLSVKENMMLSNYRLVSRAGVVSNAKEKRIADDTIGELAIKTPSREQKAKNLSGGNQQKIVIGKVLLGNPDLLILDEPTRGIDIGAKSEIYKLISRLADEGKAVIVVSSELPEIIGLSDRIIVLHEGRIAGELSRDEASEQNIMALAFGKQTQQMNT</sequence>
<dbReference type="Pfam" id="PF00005">
    <property type="entry name" value="ABC_tran"/>
    <property type="match status" value="2"/>
</dbReference>
<evidence type="ECO:0000256" key="8">
    <source>
        <dbReference type="ARBA" id="ARBA00023136"/>
    </source>
</evidence>
<evidence type="ECO:0000313" key="11">
    <source>
        <dbReference type="Proteomes" id="UP001596028"/>
    </source>
</evidence>
<evidence type="ECO:0000256" key="2">
    <source>
        <dbReference type="ARBA" id="ARBA00022475"/>
    </source>
</evidence>
<evidence type="ECO:0000256" key="5">
    <source>
        <dbReference type="ARBA" id="ARBA00022741"/>
    </source>
</evidence>
<keyword evidence="6 10" id="KW-0067">ATP-binding</keyword>
<dbReference type="RefSeq" id="WP_378097395.1">
    <property type="nucleotide sequence ID" value="NZ_JBHSEP010000010.1"/>
</dbReference>
<reference evidence="11" key="1">
    <citation type="journal article" date="2019" name="Int. J. Syst. Evol. Microbiol.">
        <title>The Global Catalogue of Microorganisms (GCM) 10K type strain sequencing project: providing services to taxonomists for standard genome sequencing and annotation.</title>
        <authorList>
            <consortium name="The Broad Institute Genomics Platform"/>
            <consortium name="The Broad Institute Genome Sequencing Center for Infectious Disease"/>
            <person name="Wu L."/>
            <person name="Ma J."/>
        </authorList>
    </citation>
    <scope>NUCLEOTIDE SEQUENCE [LARGE SCALE GENOMIC DNA]</scope>
    <source>
        <strain evidence="11">CCUG 49571</strain>
    </source>
</reference>
<name>A0ABV9FC30_9BACL</name>